<reference evidence="3" key="1">
    <citation type="submission" date="2009-02" db="EMBL/GenBank/DDBJ databases">
        <title>Annotation of Streptomyces viridochromogenes strain DSM 40736.</title>
        <authorList>
            <consortium name="The Broad Institute Genome Sequencing Platform"/>
            <consortium name="Broad Institute Microbial Sequencing Center"/>
            <person name="Fischbach M."/>
            <person name="Godfrey P."/>
            <person name="Ward D."/>
            <person name="Young S."/>
            <person name="Zeng Q."/>
            <person name="Koehrsen M."/>
            <person name="Alvarado L."/>
            <person name="Berlin A.M."/>
            <person name="Bochicchio J."/>
            <person name="Borenstein D."/>
            <person name="Chapman S.B."/>
            <person name="Chen Z."/>
            <person name="Engels R."/>
            <person name="Freedman E."/>
            <person name="Gellesch M."/>
            <person name="Goldberg J."/>
            <person name="Griggs A."/>
            <person name="Gujja S."/>
            <person name="Heilman E.R."/>
            <person name="Heiman D.I."/>
            <person name="Hepburn T.A."/>
            <person name="Howarth C."/>
            <person name="Jen D."/>
            <person name="Larson L."/>
            <person name="Lewis B."/>
            <person name="Mehta T."/>
            <person name="Park D."/>
            <person name="Pearson M."/>
            <person name="Richards J."/>
            <person name="Roberts A."/>
            <person name="Saif S."/>
            <person name="Shea T.D."/>
            <person name="Shenoy N."/>
            <person name="Sisk P."/>
            <person name="Stolte C."/>
            <person name="Sykes S.N."/>
            <person name="Thomson T."/>
            <person name="Walk T."/>
            <person name="White J."/>
            <person name="Yandava C."/>
            <person name="Straight P."/>
            <person name="Clardy J."/>
            <person name="Hung D."/>
            <person name="Kolter R."/>
            <person name="Mekalanos J."/>
            <person name="Walker S."/>
            <person name="Walsh C.T."/>
            <person name="Wieland-Brown L.C."/>
            <person name="Haas B."/>
            <person name="Nusbaum C."/>
            <person name="Birren B."/>
        </authorList>
    </citation>
    <scope>NUCLEOTIDE SEQUENCE [LARGE SCALE GENOMIC DNA]</scope>
    <source>
        <strain evidence="3">DSM 40736 / JCM 4977 / BCRC 1201 / Tue 494</strain>
    </source>
</reference>
<feature type="region of interest" description="Disordered" evidence="1">
    <location>
        <begin position="28"/>
        <end position="52"/>
    </location>
</feature>
<feature type="compositionally biased region" description="Gly residues" evidence="1">
    <location>
        <begin position="36"/>
        <end position="52"/>
    </location>
</feature>
<dbReference type="Proteomes" id="UP000004184">
    <property type="component" value="Unassembled WGS sequence"/>
</dbReference>
<evidence type="ECO:0000256" key="1">
    <source>
        <dbReference type="SAM" id="MobiDB-lite"/>
    </source>
</evidence>
<protein>
    <submittedName>
        <fullName evidence="2">Predicted protein</fullName>
    </submittedName>
</protein>
<organism evidence="2 3">
    <name type="scientific">Streptomyces viridochromogenes (strain DSM 40736 / JCM 4977 / BCRC 1201 / Tue 494)</name>
    <dbReference type="NCBI Taxonomy" id="591159"/>
    <lineage>
        <taxon>Bacteria</taxon>
        <taxon>Bacillati</taxon>
        <taxon>Actinomycetota</taxon>
        <taxon>Actinomycetes</taxon>
        <taxon>Kitasatosporales</taxon>
        <taxon>Streptomycetaceae</taxon>
        <taxon>Streptomyces</taxon>
    </lineage>
</organism>
<accession>D9XBE4</accession>
<dbReference type="EMBL" id="GG657757">
    <property type="protein sequence ID" value="EFL34484.1"/>
    <property type="molecule type" value="Genomic_DNA"/>
</dbReference>
<proteinExistence type="predicted"/>
<dbReference type="HOGENOM" id="CLU_3085440_0_0_11"/>
<keyword evidence="3" id="KW-1185">Reference proteome</keyword>
<dbReference type="AlphaFoldDB" id="D9XBE4"/>
<evidence type="ECO:0000313" key="3">
    <source>
        <dbReference type="Proteomes" id="UP000004184"/>
    </source>
</evidence>
<gene>
    <name evidence="2" type="ORF">SSQG_05003</name>
</gene>
<name>D9XBE4_STRVT</name>
<evidence type="ECO:0000313" key="2">
    <source>
        <dbReference type="EMBL" id="EFL34484.1"/>
    </source>
</evidence>
<sequence length="52" mass="5175">MSCGECSTGHGHQTSISTRVAAVQPLGLPGWKRGVEAGGRGPGRGGSGRIEA</sequence>